<evidence type="ECO:0000313" key="3">
    <source>
        <dbReference type="EMBL" id="ELY24391.1"/>
    </source>
</evidence>
<gene>
    <name evidence="2" type="ordered locus">Hbor_24950</name>
    <name evidence="3" type="ORF">C499_15972</name>
</gene>
<keyword evidence="1" id="KW-0812">Transmembrane</keyword>
<keyword evidence="1" id="KW-1133">Transmembrane helix</keyword>
<evidence type="ECO:0000313" key="2">
    <source>
        <dbReference type="EMBL" id="ADQ68050.1"/>
    </source>
</evidence>
<evidence type="ECO:0000313" key="4">
    <source>
        <dbReference type="Proteomes" id="UP000006663"/>
    </source>
</evidence>
<organism evidence="2 4">
    <name type="scientific">Halogeometricum borinquense (strain ATCC 700274 / DSM 11551 / JCM 10706 / KCTC 4070 / PR3)</name>
    <dbReference type="NCBI Taxonomy" id="469382"/>
    <lineage>
        <taxon>Archaea</taxon>
        <taxon>Methanobacteriati</taxon>
        <taxon>Methanobacteriota</taxon>
        <taxon>Stenosarchaea group</taxon>
        <taxon>Halobacteria</taxon>
        <taxon>Halobacteriales</taxon>
        <taxon>Haloferacaceae</taxon>
        <taxon>Halogeometricum</taxon>
    </lineage>
</organism>
<dbReference type="EMBL" id="CP001690">
    <property type="protein sequence ID" value="ADQ68050.1"/>
    <property type="molecule type" value="Genomic_DNA"/>
</dbReference>
<accession>E4NS04</accession>
<dbReference type="EMBL" id="AOHT01000049">
    <property type="protein sequence ID" value="ELY24391.1"/>
    <property type="molecule type" value="Genomic_DNA"/>
</dbReference>
<evidence type="ECO:0000313" key="5">
    <source>
        <dbReference type="Proteomes" id="UP000011585"/>
    </source>
</evidence>
<reference evidence="3 5" key="2">
    <citation type="journal article" date="2014" name="PLoS Genet.">
        <title>Phylogenetically driven sequencing of extremely halophilic archaea reveals strategies for static and dynamic osmo-response.</title>
        <authorList>
            <person name="Becker E.A."/>
            <person name="Seitzer P.M."/>
            <person name="Tritt A."/>
            <person name="Larsen D."/>
            <person name="Krusor M."/>
            <person name="Yao A.I."/>
            <person name="Wu D."/>
            <person name="Madern D."/>
            <person name="Eisen J.A."/>
            <person name="Darling A.E."/>
            <person name="Facciotti M.T."/>
        </authorList>
    </citation>
    <scope>NUCLEOTIDE SEQUENCE [LARGE SCALE GENOMIC DNA]</scope>
    <source>
        <strain evidence="3 5">DSM 11551</strain>
    </source>
</reference>
<keyword evidence="1" id="KW-0472">Membrane</keyword>
<keyword evidence="4" id="KW-1185">Reference proteome</keyword>
<name>E4NS04_HALBP</name>
<dbReference type="Proteomes" id="UP000011585">
    <property type="component" value="Unassembled WGS sequence"/>
</dbReference>
<dbReference type="AlphaFoldDB" id="E4NS04"/>
<evidence type="ECO:0000256" key="1">
    <source>
        <dbReference type="SAM" id="Phobius"/>
    </source>
</evidence>
<reference evidence="2 4" key="1">
    <citation type="journal article" date="2009" name="Stand. Genomic Sci.">
        <title>Complete genome sequence of Halogeometricum borinquense type strain (PR3).</title>
        <authorList>
            <person name="Malfatti S."/>
            <person name="Tindall B.J."/>
            <person name="Schneider S."/>
            <person name="Fahnrich R."/>
            <person name="Lapidus A."/>
            <person name="Labuttii K."/>
            <person name="Copeland A."/>
            <person name="Glavina Del Rio T."/>
            <person name="Nolan M."/>
            <person name="Chen F."/>
            <person name="Lucas S."/>
            <person name="Tice H."/>
            <person name="Cheng J.F."/>
            <person name="Bruce D."/>
            <person name="Goodwin L."/>
            <person name="Pitluck S."/>
            <person name="Anderson I."/>
            <person name="Pati A."/>
            <person name="Ivanova N."/>
            <person name="Mavromatis K."/>
            <person name="Chen A."/>
            <person name="Palaniappan K."/>
            <person name="D'haeseleer P."/>
            <person name="Goker M."/>
            <person name="Bristow J."/>
            <person name="Eisen J.A."/>
            <person name="Markowitz V."/>
            <person name="Hugenholtz P."/>
            <person name="Kyrpides N.C."/>
            <person name="Klenk H.P."/>
            <person name="Chain P."/>
        </authorList>
    </citation>
    <scope>NUCLEOTIDE SEQUENCE [LARGE SCALE GENOMIC DNA]</scope>
    <source>
        <strain evidence="4">ATCC 700274 / DSM 11551 / JCM 10706 / KCTC 4070 / PR3</strain>
        <strain evidence="2">PR 3</strain>
    </source>
</reference>
<proteinExistence type="predicted"/>
<sequence>MENRLLWTGATLAAGLVANIVGSGVVLLLYLVETR</sequence>
<dbReference type="KEGG" id="hbo:Hbor_24950"/>
<dbReference type="Proteomes" id="UP000006663">
    <property type="component" value="Chromosome"/>
</dbReference>
<dbReference type="HOGENOM" id="CLU_3362496_0_0_2"/>
<protein>
    <submittedName>
        <fullName evidence="2">Uncharacterized protein</fullName>
    </submittedName>
</protein>
<feature type="transmembrane region" description="Helical" evidence="1">
    <location>
        <begin position="6"/>
        <end position="32"/>
    </location>
</feature>